<dbReference type="GO" id="GO:0005829">
    <property type="term" value="C:cytosol"/>
    <property type="evidence" value="ECO:0007669"/>
    <property type="project" value="TreeGrafter"/>
</dbReference>
<dbReference type="PANTHER" id="PTHR43690:SF18">
    <property type="entry name" value="INSULIN-DEGRADING ENZYME-RELATED"/>
    <property type="match status" value="1"/>
</dbReference>
<keyword evidence="14" id="KW-1185">Reference proteome</keyword>
<dbReference type="GO" id="GO:0051603">
    <property type="term" value="P:proteolysis involved in protein catabolic process"/>
    <property type="evidence" value="ECO:0007669"/>
    <property type="project" value="TreeGrafter"/>
</dbReference>
<dbReference type="PROSITE" id="PS00143">
    <property type="entry name" value="INSULINASE"/>
    <property type="match status" value="1"/>
</dbReference>
<name>A0AAD5FWU0_9ASCO</name>
<dbReference type="GO" id="GO:0005739">
    <property type="term" value="C:mitochondrion"/>
    <property type="evidence" value="ECO:0007669"/>
    <property type="project" value="TreeGrafter"/>
</dbReference>
<feature type="domain" description="Peptidase M16 middle/third" evidence="11">
    <location>
        <begin position="430"/>
        <end position="710"/>
    </location>
</feature>
<evidence type="ECO:0000313" key="14">
    <source>
        <dbReference type="Proteomes" id="UP001204833"/>
    </source>
</evidence>
<dbReference type="Pfam" id="PF00675">
    <property type="entry name" value="Peptidase_M16"/>
    <property type="match status" value="1"/>
</dbReference>
<dbReference type="Pfam" id="PF05193">
    <property type="entry name" value="Peptidase_M16_C"/>
    <property type="match status" value="1"/>
</dbReference>
<accession>A0AAD5FWU0</accession>
<reference evidence="13 14" key="1">
    <citation type="journal article" date="2022" name="DNA Res.">
        <title>Genome analysis of five recently described species of the CUG-Ser clade uncovers Candida theae as a new hybrid lineage with pathogenic potential in the Candida parapsilosis species complex.</title>
        <authorList>
            <person name="Mixao V."/>
            <person name="Del Olmo V."/>
            <person name="Hegedusova E."/>
            <person name="Saus E."/>
            <person name="Pryszcz L."/>
            <person name="Cillingova A."/>
            <person name="Nosek J."/>
            <person name="Gabaldon T."/>
        </authorList>
    </citation>
    <scope>NUCLEOTIDE SEQUENCE [LARGE SCALE GENOMIC DNA]</scope>
    <source>
        <strain evidence="13 14">CBS 12239</strain>
    </source>
</reference>
<dbReference type="SUPFAM" id="SSF63411">
    <property type="entry name" value="LuxS/MPP-like metallohydrolase"/>
    <property type="match status" value="3"/>
</dbReference>
<evidence type="ECO:0000256" key="2">
    <source>
        <dbReference type="ARBA" id="ARBA00022670"/>
    </source>
</evidence>
<organism evidence="13 14">
    <name type="scientific">Candida theae</name>
    <dbReference type="NCBI Taxonomy" id="1198502"/>
    <lineage>
        <taxon>Eukaryota</taxon>
        <taxon>Fungi</taxon>
        <taxon>Dikarya</taxon>
        <taxon>Ascomycota</taxon>
        <taxon>Saccharomycotina</taxon>
        <taxon>Pichiomycetes</taxon>
        <taxon>Debaryomycetaceae</taxon>
        <taxon>Candida/Lodderomyces clade</taxon>
        <taxon>Candida</taxon>
    </lineage>
</organism>
<evidence type="ECO:0000256" key="3">
    <source>
        <dbReference type="ARBA" id="ARBA00022723"/>
    </source>
</evidence>
<evidence type="ECO:0000256" key="1">
    <source>
        <dbReference type="ARBA" id="ARBA00007261"/>
    </source>
</evidence>
<evidence type="ECO:0000256" key="4">
    <source>
        <dbReference type="ARBA" id="ARBA00022801"/>
    </source>
</evidence>
<dbReference type="GeneID" id="76152687"/>
<dbReference type="InterPro" id="IPR001431">
    <property type="entry name" value="Pept_M16_Zn_BS"/>
</dbReference>
<comment type="caution">
    <text evidence="13">The sequence shown here is derived from an EMBL/GenBank/DDBJ whole genome shotgun (WGS) entry which is preliminary data.</text>
</comment>
<evidence type="ECO:0000259" key="9">
    <source>
        <dbReference type="Pfam" id="PF00675"/>
    </source>
</evidence>
<dbReference type="GO" id="GO:0004222">
    <property type="term" value="F:metalloendopeptidase activity"/>
    <property type="evidence" value="ECO:0007669"/>
    <property type="project" value="InterPro"/>
</dbReference>
<dbReference type="InterPro" id="IPR007863">
    <property type="entry name" value="Peptidase_M16_C"/>
</dbReference>
<dbReference type="PANTHER" id="PTHR43690">
    <property type="entry name" value="NARDILYSIN"/>
    <property type="match status" value="1"/>
</dbReference>
<keyword evidence="4" id="KW-0378">Hydrolase</keyword>
<dbReference type="GO" id="GO:0043171">
    <property type="term" value="P:peptide catabolic process"/>
    <property type="evidence" value="ECO:0007669"/>
    <property type="project" value="TreeGrafter"/>
</dbReference>
<evidence type="ECO:0000259" key="11">
    <source>
        <dbReference type="Pfam" id="PF16187"/>
    </source>
</evidence>
<dbReference type="InterPro" id="IPR011249">
    <property type="entry name" value="Metalloenz_LuxS/M16"/>
</dbReference>
<protein>
    <submittedName>
        <fullName evidence="13">AXL1</fullName>
    </submittedName>
</protein>
<dbReference type="AlphaFoldDB" id="A0AAD5FWU0"/>
<gene>
    <name evidence="13" type="ORF">KGF57_004643</name>
</gene>
<keyword evidence="3" id="KW-0479">Metal-binding</keyword>
<dbReference type="Proteomes" id="UP001204833">
    <property type="component" value="Unassembled WGS sequence"/>
</dbReference>
<feature type="domain" description="Coenzyme PQQ synthesis protein F-like C-terminal lobe" evidence="12">
    <location>
        <begin position="826"/>
        <end position="905"/>
    </location>
</feature>
<feature type="region of interest" description="Disordered" evidence="8">
    <location>
        <begin position="244"/>
        <end position="271"/>
    </location>
</feature>
<dbReference type="InterPro" id="IPR032632">
    <property type="entry name" value="Peptidase_M16_M"/>
</dbReference>
<dbReference type="Pfam" id="PF16187">
    <property type="entry name" value="Peptidase_M16_M"/>
    <property type="match status" value="1"/>
</dbReference>
<dbReference type="InterPro" id="IPR050626">
    <property type="entry name" value="Peptidase_M16"/>
</dbReference>
<feature type="domain" description="Peptidase M16 N-terminal" evidence="9">
    <location>
        <begin position="35"/>
        <end position="162"/>
    </location>
</feature>
<keyword evidence="2" id="KW-0645">Protease</keyword>
<dbReference type="InterPro" id="IPR054734">
    <property type="entry name" value="PqqF-like_C_4"/>
</dbReference>
<evidence type="ECO:0000256" key="7">
    <source>
        <dbReference type="RuleBase" id="RU004447"/>
    </source>
</evidence>
<dbReference type="InterPro" id="IPR011765">
    <property type="entry name" value="Pept_M16_N"/>
</dbReference>
<dbReference type="RefSeq" id="XP_051606975.1">
    <property type="nucleotide sequence ID" value="XM_051754174.1"/>
</dbReference>
<evidence type="ECO:0000256" key="5">
    <source>
        <dbReference type="ARBA" id="ARBA00022833"/>
    </source>
</evidence>
<keyword evidence="6" id="KW-0482">Metalloprotease</keyword>
<evidence type="ECO:0000313" key="13">
    <source>
        <dbReference type="EMBL" id="KAI5949820.1"/>
    </source>
</evidence>
<evidence type="ECO:0000259" key="10">
    <source>
        <dbReference type="Pfam" id="PF05193"/>
    </source>
</evidence>
<dbReference type="EMBL" id="JAIHNG010000162">
    <property type="protein sequence ID" value="KAI5949820.1"/>
    <property type="molecule type" value="Genomic_DNA"/>
</dbReference>
<evidence type="ECO:0000259" key="12">
    <source>
        <dbReference type="Pfam" id="PF22456"/>
    </source>
</evidence>
<dbReference type="Pfam" id="PF22456">
    <property type="entry name" value="PqqF-like_C_4"/>
    <property type="match status" value="1"/>
</dbReference>
<feature type="domain" description="Peptidase M16 C-terminal" evidence="10">
    <location>
        <begin position="198"/>
        <end position="365"/>
    </location>
</feature>
<proteinExistence type="inferred from homology"/>
<evidence type="ECO:0000256" key="8">
    <source>
        <dbReference type="SAM" id="MobiDB-lite"/>
    </source>
</evidence>
<dbReference type="GO" id="GO:0046872">
    <property type="term" value="F:metal ion binding"/>
    <property type="evidence" value="ECO:0007669"/>
    <property type="project" value="UniProtKB-KW"/>
</dbReference>
<comment type="similarity">
    <text evidence="1 7">Belongs to the peptidase M16 family.</text>
</comment>
<keyword evidence="5" id="KW-0862">Zinc</keyword>
<evidence type="ECO:0000256" key="6">
    <source>
        <dbReference type="ARBA" id="ARBA00023049"/>
    </source>
</evidence>
<sequence>MGFFSVKELASVFKKPCSALHNSYKYIQLENGLRTLLISDPKCNATAAAVCVGSGSYCDPDELPGLAHFCEHMLFMGTDEFPNPNDFWTKLTSMGGSTNAYTMGDYTCVYFETSMADTLVGEEFGLNYLMRNFSSFFKKPLFLEKYLAMEINNVDDEHQGNVINNEKILYHGLRLLSSKGHPFHRFGTGNKSTLSSKYTREAMMKYFDDNFVSENMVLVLKGSQSLNQLQKLVLTTFVDIPTSQDLSSKTSASKRRNKIRSMGSKRSSITTTPSLDVTSKVFPSDATGKLLYIKSETSSQVRLFLPIHDFENSFYESVWCSLLGDESLGSLCHYLKTTKKCISSLYVHTQRLSQGNKILVMDFDILKCFSLNFIIQAIWSFVDQVLDLDLAHLNNVLNEYSRVFKYQAYFSTSELSVMDEAANYASCLMEGRIQDMEYLVTGDSFLFECDAIDFAKKTREIFNVSNLNAIVLAEGNNWDRPLPSNFTKDPYYRFDYAITDLNYSSSVKSIPQFFVPTQNTFIALAQNELDNQMKRSKHTSPYLSEADSATPRLIDFSTYHEIWHSESSSFDAVTSFQICFSSIPSTTLNSVAIEILADCIGDTLKPLFYQAELALFSWGIFANLVTTPSLSFEIRGPIAGFTYFLKRFVVTVKNLISSFSLDYKEFVAKKSHLRTSYNDLQIGDANTKVVAASVMILEQGIAGIEERLEAVEFLETSDLVCLCHSILRDHKHTDILVTGGDHDFAIKVCKTINALTFHEKIYLEKHPFTFASSVLLRRGRNYDLVIENSNSKDPNDIAYYYIQLCSRRGNESIIAHFLAYQMNQFVRYQLRTRRQVGYLILSGIRINKSTIGLYLLINSSSYDYASILSEIENVLFEWEMEVLTMTDDQFAEAVESFLKSRGQQDIDSVPSNISAATKPTKQSDNYSAKQLHSINFDSIVTKNYDFGSCVNGAFTVANTFEYGLADIIKFFRERVSIKSTQRATLSILVSSKRGKTKKDFDAKKEMLASLLDNHDYQLTSLQLQCLLHESNNDASAVIQKLKSLGYRISTKQTPKLFKVLLVLKSLKGSSSKESVRCQKFCIANYGSDYRTNLRALPHLTVSDVDEIHAEASFISQSGHMSQLQEIYDNENEQENENENDCDLNFLL</sequence>
<dbReference type="Gene3D" id="3.30.830.10">
    <property type="entry name" value="Metalloenzyme, LuxS/M16 peptidase-like"/>
    <property type="match status" value="4"/>
</dbReference>